<name>A0A4Y2RF15_ARAVE</name>
<keyword evidence="2" id="KW-1185">Reference proteome</keyword>
<dbReference type="EMBL" id="BGPR01016836">
    <property type="protein sequence ID" value="GBN74293.1"/>
    <property type="molecule type" value="Genomic_DNA"/>
</dbReference>
<proteinExistence type="predicted"/>
<evidence type="ECO:0000313" key="2">
    <source>
        <dbReference type="Proteomes" id="UP000499080"/>
    </source>
</evidence>
<dbReference type="AlphaFoldDB" id="A0A4Y2RF15"/>
<sequence>MKEMAGYPNCSERFMEFSLKVMSRQPQERMSTTKLILVIMHLPIKESTKSHRPKEALLAKNFAKCSMKVLSSHPKVPGLACNKKDGSWRFCDCNRNNVMKKDVYPPHRLDDTLDCL</sequence>
<protein>
    <submittedName>
        <fullName evidence="1">Uncharacterized protein</fullName>
    </submittedName>
</protein>
<dbReference type="Proteomes" id="UP000499080">
    <property type="component" value="Unassembled WGS sequence"/>
</dbReference>
<gene>
    <name evidence="1" type="ORF">AVEN_249435_1</name>
</gene>
<organism evidence="1 2">
    <name type="scientific">Araneus ventricosus</name>
    <name type="common">Orbweaver spider</name>
    <name type="synonym">Epeira ventricosa</name>
    <dbReference type="NCBI Taxonomy" id="182803"/>
    <lineage>
        <taxon>Eukaryota</taxon>
        <taxon>Metazoa</taxon>
        <taxon>Ecdysozoa</taxon>
        <taxon>Arthropoda</taxon>
        <taxon>Chelicerata</taxon>
        <taxon>Arachnida</taxon>
        <taxon>Araneae</taxon>
        <taxon>Araneomorphae</taxon>
        <taxon>Entelegynae</taxon>
        <taxon>Araneoidea</taxon>
        <taxon>Araneidae</taxon>
        <taxon>Araneus</taxon>
    </lineage>
</organism>
<accession>A0A4Y2RF15</accession>
<evidence type="ECO:0000313" key="1">
    <source>
        <dbReference type="EMBL" id="GBN74293.1"/>
    </source>
</evidence>
<comment type="caution">
    <text evidence="1">The sequence shown here is derived from an EMBL/GenBank/DDBJ whole genome shotgun (WGS) entry which is preliminary data.</text>
</comment>
<reference evidence="1 2" key="1">
    <citation type="journal article" date="2019" name="Sci. Rep.">
        <title>Orb-weaving spider Araneus ventricosus genome elucidates the spidroin gene catalogue.</title>
        <authorList>
            <person name="Kono N."/>
            <person name="Nakamura H."/>
            <person name="Ohtoshi R."/>
            <person name="Moran D.A.P."/>
            <person name="Shinohara A."/>
            <person name="Yoshida Y."/>
            <person name="Fujiwara M."/>
            <person name="Mori M."/>
            <person name="Tomita M."/>
            <person name="Arakawa K."/>
        </authorList>
    </citation>
    <scope>NUCLEOTIDE SEQUENCE [LARGE SCALE GENOMIC DNA]</scope>
</reference>